<evidence type="ECO:0000256" key="1">
    <source>
        <dbReference type="SAM" id="Phobius"/>
    </source>
</evidence>
<reference evidence="2 3" key="1">
    <citation type="journal article" date="2013" name="Genome Announc.">
        <title>Draft Genome Sequence of Cyclobacterium qasimii Strain M12-11BT, Isolated from Arctic Marine Sediment.</title>
        <authorList>
            <person name="Shivaji S."/>
            <person name="Ara S."/>
            <person name="Singh A."/>
            <person name="Kumar Pinnaka A."/>
        </authorList>
    </citation>
    <scope>NUCLEOTIDE SEQUENCE [LARGE SCALE GENOMIC DNA]</scope>
    <source>
        <strain evidence="2 3">M12-11B</strain>
    </source>
</reference>
<gene>
    <name evidence="2" type="ORF">ADICYQ_5163</name>
</gene>
<accession>S7V6G8</accession>
<protein>
    <submittedName>
        <fullName evidence="2">Uncharacterized protein</fullName>
    </submittedName>
</protein>
<name>S7V6G8_9BACT</name>
<comment type="caution">
    <text evidence="2">The sequence shown here is derived from an EMBL/GenBank/DDBJ whole genome shotgun (WGS) entry which is preliminary data.</text>
</comment>
<feature type="transmembrane region" description="Helical" evidence="1">
    <location>
        <begin position="7"/>
        <end position="36"/>
    </location>
</feature>
<dbReference type="STRING" id="641524.ADICYQ_5163"/>
<evidence type="ECO:0000313" key="3">
    <source>
        <dbReference type="Proteomes" id="UP000014974"/>
    </source>
</evidence>
<keyword evidence="1" id="KW-1133">Transmembrane helix</keyword>
<proteinExistence type="predicted"/>
<dbReference type="AlphaFoldDB" id="S7V6G8"/>
<organism evidence="2 3">
    <name type="scientific">Cyclobacterium qasimii M12-11B</name>
    <dbReference type="NCBI Taxonomy" id="641524"/>
    <lineage>
        <taxon>Bacteria</taxon>
        <taxon>Pseudomonadati</taxon>
        <taxon>Bacteroidota</taxon>
        <taxon>Cytophagia</taxon>
        <taxon>Cytophagales</taxon>
        <taxon>Cyclobacteriaceae</taxon>
        <taxon>Cyclobacterium</taxon>
    </lineage>
</organism>
<dbReference type="EMBL" id="ATNM01000174">
    <property type="protein sequence ID" value="EPR65815.1"/>
    <property type="molecule type" value="Genomic_DNA"/>
</dbReference>
<keyword evidence="1" id="KW-0812">Transmembrane</keyword>
<evidence type="ECO:0000313" key="2">
    <source>
        <dbReference type="EMBL" id="EPR65815.1"/>
    </source>
</evidence>
<keyword evidence="1" id="KW-0472">Membrane</keyword>
<sequence length="43" mass="4704">MNKAKLNFLLLLGAGFPGVSFFLNVFFLYVFAAMVLPFSAVGM</sequence>
<dbReference type="Proteomes" id="UP000014974">
    <property type="component" value="Unassembled WGS sequence"/>
</dbReference>